<dbReference type="EMBL" id="AHOP02000015">
    <property type="protein sequence ID" value="EMO42281.1"/>
    <property type="molecule type" value="Genomic_DNA"/>
</dbReference>
<protein>
    <submittedName>
        <fullName evidence="1">Uncharacterized protein</fullName>
    </submittedName>
</protein>
<proteinExistence type="predicted"/>
<accession>M6UHI9</accession>
<evidence type="ECO:0000313" key="1">
    <source>
        <dbReference type="EMBL" id="EMO42281.1"/>
    </source>
</evidence>
<sequence>MENCKSYNTLNLYDIPALKSQEKKIQKLIPKASIDFIDIKR</sequence>
<gene>
    <name evidence="1" type="ORF">LEP1GSC186_0488</name>
</gene>
<dbReference type="AlphaFoldDB" id="M6UHI9"/>
<evidence type="ECO:0000313" key="2">
    <source>
        <dbReference type="Proteomes" id="UP000012153"/>
    </source>
</evidence>
<name>M6UHI9_9LEPT</name>
<reference evidence="1 2" key="1">
    <citation type="submission" date="2013-01" db="EMBL/GenBank/DDBJ databases">
        <authorList>
            <person name="Harkins D.M."/>
            <person name="Durkin A.S."/>
            <person name="Brinkac L.M."/>
            <person name="Haft D.H."/>
            <person name="Selengut J.D."/>
            <person name="Sanka R."/>
            <person name="DePew J."/>
            <person name="Purushe J."/>
            <person name="Matthias M.A."/>
            <person name="Vinetz J.M."/>
            <person name="Sutton G.G."/>
            <person name="Nierman W.C."/>
            <person name="Fouts D.E."/>
        </authorList>
    </citation>
    <scope>NUCLEOTIDE SEQUENCE [LARGE SCALE GENOMIC DNA]</scope>
    <source>
        <strain evidence="1 2">ZUN142</strain>
    </source>
</reference>
<dbReference type="Proteomes" id="UP000012153">
    <property type="component" value="Unassembled WGS sequence"/>
</dbReference>
<comment type="caution">
    <text evidence="1">The sequence shown here is derived from an EMBL/GenBank/DDBJ whole genome shotgun (WGS) entry which is preliminary data.</text>
</comment>
<organism evidence="1 2">
    <name type="scientific">Leptospira noguchii serovar Autumnalis str. ZUN142</name>
    <dbReference type="NCBI Taxonomy" id="1085540"/>
    <lineage>
        <taxon>Bacteria</taxon>
        <taxon>Pseudomonadati</taxon>
        <taxon>Spirochaetota</taxon>
        <taxon>Spirochaetia</taxon>
        <taxon>Leptospirales</taxon>
        <taxon>Leptospiraceae</taxon>
        <taxon>Leptospira</taxon>
    </lineage>
</organism>